<dbReference type="Proteomes" id="UP001174136">
    <property type="component" value="Unassembled WGS sequence"/>
</dbReference>
<name>A0AA47P8Z9_MERPO</name>
<comment type="caution">
    <text evidence="2">The sequence shown here is derived from an EMBL/GenBank/DDBJ whole genome shotgun (WGS) entry which is preliminary data.</text>
</comment>
<protein>
    <submittedName>
        <fullName evidence="2">Uncharacterized protein</fullName>
    </submittedName>
</protein>
<keyword evidence="3" id="KW-1185">Reference proteome</keyword>
<proteinExistence type="predicted"/>
<dbReference type="AlphaFoldDB" id="A0AA47P8Z9"/>
<feature type="region of interest" description="Disordered" evidence="1">
    <location>
        <begin position="499"/>
        <end position="534"/>
    </location>
</feature>
<feature type="compositionally biased region" description="Polar residues" evidence="1">
    <location>
        <begin position="499"/>
        <end position="512"/>
    </location>
</feature>
<accession>A0AA47P8Z9</accession>
<evidence type="ECO:0000256" key="1">
    <source>
        <dbReference type="SAM" id="MobiDB-lite"/>
    </source>
</evidence>
<reference evidence="2" key="1">
    <citation type="journal article" date="2023" name="Front. Mar. Sci.">
        <title>A new Merluccius polli reference genome to investigate the effects of global change in West African waters.</title>
        <authorList>
            <person name="Mateo J.L."/>
            <person name="Blanco-Fernandez C."/>
            <person name="Garcia-Vazquez E."/>
            <person name="Machado-Schiaffino G."/>
        </authorList>
    </citation>
    <scope>NUCLEOTIDE SEQUENCE</scope>
    <source>
        <strain evidence="2">C29</strain>
        <tissue evidence="2">Fin</tissue>
    </source>
</reference>
<evidence type="ECO:0000313" key="2">
    <source>
        <dbReference type="EMBL" id="KAK0150772.1"/>
    </source>
</evidence>
<gene>
    <name evidence="2" type="ORF">N1851_008115</name>
</gene>
<sequence>MGGAQVLCLVDTGSMVSTVTESFFLQHFQPWGHERLQACNWLKLRAANGLDIPYVGYLELDVELCGTSVPRCGVLEVKDPPGAVSAQVPGILGMNIIRRCYRVLFGQHGLALFNLPSVSDAPETVTQALQKCHQASRQARQHAAGQVKVRGGKACRIPGGTMTIVAATCSEQYSGTRVLFEPSESGLPAGQGRHACIPGGTMTIVAATCSEQYSGTRVLFEPSESGLPAGLLASPALVRVVRGTAYIPIVNVGSTSVLLYPRTVVGTLDEVRVVSMPAGVTETPTDVATVASQATSEVVPDQIGALDLSALPTEDRVILVKVEYAGQPGRRLASTQTSITFRDLLLSRCRPSPGSRMPLLPSPSPGSRMPLLPSPILRNIVYVFLLTSLLTMSIYDEDLWRVDGITESQQLSEAEEASEESVIPIRRSSRLASKNPNTPSIEDWPVPKLLEALLKNYITAPVGASHEELFALFKETSAAKRHPHFPPTILFLENLQRKGNTAPETPPQSQLQPPRCLPKEHESQTKQPAPPTQLIPGFKSWSPVQHIQPARLHQLEACFPPHCPQVQRMVRQAPHRSQVQRTVQQVQRRMMTSPQHVSTAPHSRGERWEAQFQSPQGSHSFLRPLQFPHISEAKSLQVMTST</sequence>
<organism evidence="2 3">
    <name type="scientific">Merluccius polli</name>
    <name type="common">Benguela hake</name>
    <name type="synonym">Merluccius cadenati</name>
    <dbReference type="NCBI Taxonomy" id="89951"/>
    <lineage>
        <taxon>Eukaryota</taxon>
        <taxon>Metazoa</taxon>
        <taxon>Chordata</taxon>
        <taxon>Craniata</taxon>
        <taxon>Vertebrata</taxon>
        <taxon>Euteleostomi</taxon>
        <taxon>Actinopterygii</taxon>
        <taxon>Neopterygii</taxon>
        <taxon>Teleostei</taxon>
        <taxon>Neoteleostei</taxon>
        <taxon>Acanthomorphata</taxon>
        <taxon>Zeiogadaria</taxon>
        <taxon>Gadariae</taxon>
        <taxon>Gadiformes</taxon>
        <taxon>Gadoidei</taxon>
        <taxon>Merlucciidae</taxon>
        <taxon>Merluccius</taxon>
    </lineage>
</organism>
<dbReference type="EMBL" id="JAOPHQ010001439">
    <property type="protein sequence ID" value="KAK0150772.1"/>
    <property type="molecule type" value="Genomic_DNA"/>
</dbReference>
<evidence type="ECO:0000313" key="3">
    <source>
        <dbReference type="Proteomes" id="UP001174136"/>
    </source>
</evidence>